<dbReference type="OrthoDB" id="610337at2759"/>
<gene>
    <name evidence="3" type="ORF">BVC80_1751g41</name>
</gene>
<reference evidence="3 4" key="1">
    <citation type="journal article" date="2017" name="Mol. Plant">
        <title>The Genome of Medicinal Plant Macleaya cordata Provides New Insights into Benzylisoquinoline Alkaloids Metabolism.</title>
        <authorList>
            <person name="Liu X."/>
            <person name="Liu Y."/>
            <person name="Huang P."/>
            <person name="Ma Y."/>
            <person name="Qing Z."/>
            <person name="Tang Q."/>
            <person name="Cao H."/>
            <person name="Cheng P."/>
            <person name="Zheng Y."/>
            <person name="Yuan Z."/>
            <person name="Zhou Y."/>
            <person name="Liu J."/>
            <person name="Tang Z."/>
            <person name="Zhuo Y."/>
            <person name="Zhang Y."/>
            <person name="Yu L."/>
            <person name="Huang J."/>
            <person name="Yang P."/>
            <person name="Peng Q."/>
            <person name="Zhang J."/>
            <person name="Jiang W."/>
            <person name="Zhang Z."/>
            <person name="Lin K."/>
            <person name="Ro D.K."/>
            <person name="Chen X."/>
            <person name="Xiong X."/>
            <person name="Shang Y."/>
            <person name="Huang S."/>
            <person name="Zeng J."/>
        </authorList>
    </citation>
    <scope>NUCLEOTIDE SEQUENCE [LARGE SCALE GENOMIC DNA]</scope>
    <source>
        <strain evidence="4">cv. BLH2017</strain>
        <tissue evidence="3">Root</tissue>
    </source>
</reference>
<dbReference type="Pfam" id="PF08268">
    <property type="entry name" value="FBA_3"/>
    <property type="match status" value="1"/>
</dbReference>
<feature type="region of interest" description="Disordered" evidence="1">
    <location>
        <begin position="473"/>
        <end position="492"/>
    </location>
</feature>
<dbReference type="InterPro" id="IPR001810">
    <property type="entry name" value="F-box_dom"/>
</dbReference>
<feature type="compositionally biased region" description="Basic and acidic residues" evidence="1">
    <location>
        <begin position="474"/>
        <end position="492"/>
    </location>
</feature>
<dbReference type="InterPro" id="IPR050796">
    <property type="entry name" value="SCF_F-box_component"/>
</dbReference>
<sequence>MEISRINVVVEESADAQEGRFGWGVVIYSGYTFVTPSRVFQSMVVLLRKSCLREEHEIKLEEKSRWNDLPLEITLNVFSRLPVESVLDCKRVCKTWRNLLQFDHDNYFADMHLRCPRGLLLQQQQQLFYDDDDEGPRHEYNIHSKVSLLFFGRYKSFYYVEYDENDEQSYKTYTRISLDLPIEAALMVGSCNGLVCLSIRIENCYQAAYEPIYICNPVTRECVNLPRFVVNNEYKQGAITMVNGFGYHPSTNEYKVVRIHYFLNQPSLGRVHVYTLGRGGGWRDKGEINYSLSLSKSILVNGALHWIDLGKAKIIAFNLADEEFRVLPSPPCLVPALTSNTYRLRVLGGGLCLVIQSGVRTADIWSFKEKRICNNDVMKEHEYQSWSWSKEFTASISQINSVNVPFALTNCGEILLWYDELTIVCYDPKTATSEVIGNLDKKLQSSEVIPHLNSFVSLKALGENAKILGSADGLDSKSTKGADQRKRSIDKL</sequence>
<dbReference type="Gene3D" id="1.20.1280.50">
    <property type="match status" value="1"/>
</dbReference>
<dbReference type="PANTHER" id="PTHR31672:SF13">
    <property type="entry name" value="F-BOX PROTEIN CPR30-LIKE"/>
    <property type="match status" value="1"/>
</dbReference>
<dbReference type="NCBIfam" id="TIGR01640">
    <property type="entry name" value="F_box_assoc_1"/>
    <property type="match status" value="1"/>
</dbReference>
<dbReference type="Proteomes" id="UP000195402">
    <property type="component" value="Unassembled WGS sequence"/>
</dbReference>
<dbReference type="PROSITE" id="PS50181">
    <property type="entry name" value="FBOX"/>
    <property type="match status" value="1"/>
</dbReference>
<dbReference type="EMBL" id="MVGT01002043">
    <property type="protein sequence ID" value="OVA09887.1"/>
    <property type="molecule type" value="Genomic_DNA"/>
</dbReference>
<dbReference type="InterPro" id="IPR036047">
    <property type="entry name" value="F-box-like_dom_sf"/>
</dbReference>
<proteinExistence type="predicted"/>
<organism evidence="3 4">
    <name type="scientific">Macleaya cordata</name>
    <name type="common">Five-seeded plume-poppy</name>
    <name type="synonym">Bocconia cordata</name>
    <dbReference type="NCBI Taxonomy" id="56857"/>
    <lineage>
        <taxon>Eukaryota</taxon>
        <taxon>Viridiplantae</taxon>
        <taxon>Streptophyta</taxon>
        <taxon>Embryophyta</taxon>
        <taxon>Tracheophyta</taxon>
        <taxon>Spermatophyta</taxon>
        <taxon>Magnoliopsida</taxon>
        <taxon>Ranunculales</taxon>
        <taxon>Papaveraceae</taxon>
        <taxon>Papaveroideae</taxon>
        <taxon>Macleaya</taxon>
    </lineage>
</organism>
<dbReference type="InParanoid" id="A0A200QHK4"/>
<protein>
    <submittedName>
        <fullName evidence="3">F-box domain</fullName>
    </submittedName>
</protein>
<dbReference type="InterPro" id="IPR013187">
    <property type="entry name" value="F-box-assoc_dom_typ3"/>
</dbReference>
<dbReference type="SMART" id="SM00256">
    <property type="entry name" value="FBOX"/>
    <property type="match status" value="1"/>
</dbReference>
<evidence type="ECO:0000256" key="1">
    <source>
        <dbReference type="SAM" id="MobiDB-lite"/>
    </source>
</evidence>
<evidence type="ECO:0000313" key="3">
    <source>
        <dbReference type="EMBL" id="OVA09887.1"/>
    </source>
</evidence>
<dbReference type="SUPFAM" id="SSF81383">
    <property type="entry name" value="F-box domain"/>
    <property type="match status" value="1"/>
</dbReference>
<accession>A0A200QHK4</accession>
<evidence type="ECO:0000313" key="4">
    <source>
        <dbReference type="Proteomes" id="UP000195402"/>
    </source>
</evidence>
<dbReference type="PANTHER" id="PTHR31672">
    <property type="entry name" value="BNACNNG10540D PROTEIN"/>
    <property type="match status" value="1"/>
</dbReference>
<comment type="caution">
    <text evidence="3">The sequence shown here is derived from an EMBL/GenBank/DDBJ whole genome shotgun (WGS) entry which is preliminary data.</text>
</comment>
<dbReference type="Pfam" id="PF12937">
    <property type="entry name" value="F-box-like"/>
    <property type="match status" value="1"/>
</dbReference>
<feature type="domain" description="F-box" evidence="2">
    <location>
        <begin position="63"/>
        <end position="111"/>
    </location>
</feature>
<name>A0A200QHK4_MACCD</name>
<dbReference type="STRING" id="56857.A0A200QHK4"/>
<dbReference type="AlphaFoldDB" id="A0A200QHK4"/>
<evidence type="ECO:0000259" key="2">
    <source>
        <dbReference type="PROSITE" id="PS50181"/>
    </source>
</evidence>
<dbReference type="InterPro" id="IPR017451">
    <property type="entry name" value="F-box-assoc_interact_dom"/>
</dbReference>
<keyword evidence="4" id="KW-1185">Reference proteome</keyword>